<evidence type="ECO:0000313" key="3">
    <source>
        <dbReference type="Proteomes" id="UP000190897"/>
    </source>
</evidence>
<name>A0A1T5ELR6_9BACT</name>
<keyword evidence="3" id="KW-1185">Reference proteome</keyword>
<evidence type="ECO:0000256" key="1">
    <source>
        <dbReference type="SAM" id="Phobius"/>
    </source>
</evidence>
<proteinExistence type="predicted"/>
<dbReference type="InterPro" id="IPR023393">
    <property type="entry name" value="START-like_dom_sf"/>
</dbReference>
<dbReference type="RefSeq" id="WP_082215061.1">
    <property type="nucleotide sequence ID" value="NZ_FUZA01000002.1"/>
</dbReference>
<accession>A0A1T5ELR6</accession>
<dbReference type="Pfam" id="PF10604">
    <property type="entry name" value="Polyketide_cyc2"/>
    <property type="match status" value="1"/>
</dbReference>
<protein>
    <submittedName>
        <fullName evidence="2">Polyketide cyclase / dehydrase and lipid transport</fullName>
    </submittedName>
</protein>
<dbReference type="STRING" id="651661.SAMN05660293_02594"/>
<keyword evidence="1" id="KW-1133">Transmembrane helix</keyword>
<dbReference type="EMBL" id="FUZA01000002">
    <property type="protein sequence ID" value="SKB85002.1"/>
    <property type="molecule type" value="Genomic_DNA"/>
</dbReference>
<organism evidence="2 3">
    <name type="scientific">Dyadobacter psychrophilus</name>
    <dbReference type="NCBI Taxonomy" id="651661"/>
    <lineage>
        <taxon>Bacteria</taxon>
        <taxon>Pseudomonadati</taxon>
        <taxon>Bacteroidota</taxon>
        <taxon>Cytophagia</taxon>
        <taxon>Cytophagales</taxon>
        <taxon>Spirosomataceae</taxon>
        <taxon>Dyadobacter</taxon>
    </lineage>
</organism>
<dbReference type="SUPFAM" id="SSF55961">
    <property type="entry name" value="Bet v1-like"/>
    <property type="match status" value="1"/>
</dbReference>
<dbReference type="OrthoDB" id="9807923at2"/>
<reference evidence="3" key="1">
    <citation type="submission" date="2017-02" db="EMBL/GenBank/DDBJ databases">
        <authorList>
            <person name="Varghese N."/>
            <person name="Submissions S."/>
        </authorList>
    </citation>
    <scope>NUCLEOTIDE SEQUENCE [LARGE SCALE GENOMIC DNA]</scope>
    <source>
        <strain evidence="3">DSM 22270</strain>
    </source>
</reference>
<evidence type="ECO:0000313" key="2">
    <source>
        <dbReference type="EMBL" id="SKB85002.1"/>
    </source>
</evidence>
<dbReference type="Proteomes" id="UP000190897">
    <property type="component" value="Unassembled WGS sequence"/>
</dbReference>
<dbReference type="AlphaFoldDB" id="A0A1T5ELR6"/>
<sequence>MKIILTILAVLAGIIVLLLIVALFVKKEYEVRREITVNKPRSEVFNYIKFIKNQDFYNKWVMADPNMKKTYAGVDGTVGFRYAWDSKDGNAGQGEEEITNITEGEKINIEIRFVRPFEGIGLTEMTTSPANGDQTRVSWGMKGVSKYPMNISNLFIGGMLGKDLETSLNNLKNILEK</sequence>
<dbReference type="Gene3D" id="3.30.530.20">
    <property type="match status" value="1"/>
</dbReference>
<feature type="transmembrane region" description="Helical" evidence="1">
    <location>
        <begin position="6"/>
        <end position="25"/>
    </location>
</feature>
<dbReference type="CDD" id="cd07818">
    <property type="entry name" value="SRPBCC_1"/>
    <property type="match status" value="1"/>
</dbReference>
<keyword evidence="1" id="KW-0472">Membrane</keyword>
<keyword evidence="1" id="KW-0812">Transmembrane</keyword>
<gene>
    <name evidence="2" type="ORF">SAMN05660293_02594</name>
</gene>
<dbReference type="InterPro" id="IPR019587">
    <property type="entry name" value="Polyketide_cyclase/dehydratase"/>
</dbReference>